<protein>
    <submittedName>
        <fullName evidence="2">PIF-6</fullName>
    </submittedName>
</protein>
<dbReference type="KEGG" id="vg:80541268"/>
<dbReference type="RefSeq" id="YP_010802498.1">
    <property type="nucleotide sequence ID" value="NC_077025.1"/>
</dbReference>
<keyword evidence="3" id="KW-1185">Reference proteome</keyword>
<dbReference type="Proteomes" id="UP001162233">
    <property type="component" value="Segment"/>
</dbReference>
<keyword evidence="1" id="KW-0472">Membrane</keyword>
<keyword evidence="1" id="KW-1133">Transmembrane helix</keyword>
<feature type="transmembrane region" description="Helical" evidence="1">
    <location>
        <begin position="95"/>
        <end position="113"/>
    </location>
</feature>
<evidence type="ECO:0000313" key="2">
    <source>
        <dbReference type="EMBL" id="QED40582.1"/>
    </source>
</evidence>
<accession>A0A5B8YSZ8</accession>
<dbReference type="GeneID" id="80541268"/>
<sequence>MVRWRMLNSARVEVSPESREHAWKDLITDTLLASPRDDSYRTLIDKANFEHFDYKRPLVYDIKNRIVLINNEFLNKALNRPTGSLRPLKIISTHVLLAFISLVLLIVITDGVFNRDYFRDKPYLTIDETQSNLQQRK</sequence>
<proteinExistence type="predicted"/>
<dbReference type="EMBL" id="MK746083">
    <property type="protein sequence ID" value="QED40582.1"/>
    <property type="molecule type" value="Genomic_DNA"/>
</dbReference>
<dbReference type="InterPro" id="IPR008005">
    <property type="entry name" value="PIF6"/>
</dbReference>
<reference evidence="2" key="1">
    <citation type="journal article" date="2019" name="Viruses">
        <title>A Novel Alphabaculovirus from the Soybean Looper, Chrysodeixis includens, that Produces Tetrahedral Occlusion Bodies and Encodes Two Copies of he65.</title>
        <authorList>
            <person name="Harrison R.L."/>
            <person name="Rowley D.L."/>
            <person name="Popham H.J.R."/>
        </authorList>
    </citation>
    <scope>NUCLEOTIDE SEQUENCE</scope>
    <source>
        <strain evidence="2">ChinNPV-1</strain>
    </source>
</reference>
<evidence type="ECO:0000313" key="3">
    <source>
        <dbReference type="Proteomes" id="UP001162233"/>
    </source>
</evidence>
<name>A0A5B8YSZ8_9ABAC</name>
<evidence type="ECO:0000256" key="1">
    <source>
        <dbReference type="SAM" id="Phobius"/>
    </source>
</evidence>
<keyword evidence="1" id="KW-0812">Transmembrane</keyword>
<organism evidence="2 3">
    <name type="scientific">Chrysodeixis includens nucleopolyhedrovirus</name>
    <dbReference type="NCBI Taxonomy" id="1207438"/>
    <lineage>
        <taxon>Viruses</taxon>
        <taxon>Viruses incertae sedis</taxon>
        <taxon>Naldaviricetes</taxon>
        <taxon>Lefavirales</taxon>
        <taxon>Baculoviridae</taxon>
        <taxon>Alphabaculovirus</taxon>
        <taxon>Alphabaculovirus chrincludentis</taxon>
        <taxon>Alphabaculovirus alterchrincludentis</taxon>
    </lineage>
</organism>
<dbReference type="Pfam" id="PF05341">
    <property type="entry name" value="PIF6"/>
    <property type="match status" value="1"/>
</dbReference>